<dbReference type="Gene3D" id="3.30.70.1060">
    <property type="entry name" value="Dimeric alpha+beta barrel"/>
    <property type="match status" value="1"/>
</dbReference>
<evidence type="ECO:0000313" key="4">
    <source>
        <dbReference type="Proteomes" id="UP000048984"/>
    </source>
</evidence>
<dbReference type="STRING" id="665126.ABB55_23160"/>
<accession>A0A0P6VU26</accession>
<dbReference type="AlphaFoldDB" id="A0A0P6VU26"/>
<dbReference type="InterPro" id="IPR011008">
    <property type="entry name" value="Dimeric_a/b-barrel"/>
</dbReference>
<dbReference type="InterPro" id="IPR051807">
    <property type="entry name" value="Sec-metab_biosynth-assoc"/>
</dbReference>
<dbReference type="InterPro" id="IPR005545">
    <property type="entry name" value="YCII"/>
</dbReference>
<organism evidence="3 4">
    <name type="scientific">Prosthecodimorpha hirschii</name>
    <dbReference type="NCBI Taxonomy" id="665126"/>
    <lineage>
        <taxon>Bacteria</taxon>
        <taxon>Pseudomonadati</taxon>
        <taxon>Pseudomonadota</taxon>
        <taxon>Alphaproteobacteria</taxon>
        <taxon>Hyphomicrobiales</taxon>
        <taxon>Ancalomicrobiaceae</taxon>
        <taxon>Prosthecodimorpha</taxon>
    </lineage>
</organism>
<evidence type="ECO:0000259" key="2">
    <source>
        <dbReference type="Pfam" id="PF03795"/>
    </source>
</evidence>
<comment type="caution">
    <text evidence="3">The sequence shown here is derived from an EMBL/GenBank/DDBJ whole genome shotgun (WGS) entry which is preliminary data.</text>
</comment>
<dbReference type="Pfam" id="PF03795">
    <property type="entry name" value="YCII"/>
    <property type="match status" value="1"/>
</dbReference>
<keyword evidence="4" id="KW-1185">Reference proteome</keyword>
<dbReference type="PANTHER" id="PTHR33606:SF3">
    <property type="entry name" value="PROTEIN YCII"/>
    <property type="match status" value="1"/>
</dbReference>
<dbReference type="SUPFAM" id="SSF54909">
    <property type="entry name" value="Dimeric alpha+beta barrel"/>
    <property type="match status" value="1"/>
</dbReference>
<reference evidence="3 4" key="1">
    <citation type="submission" date="2015-09" db="EMBL/GenBank/DDBJ databases">
        <authorList>
            <person name="Jackson K.R."/>
            <person name="Lunt B.L."/>
            <person name="Fisher J.N.B."/>
            <person name="Gardner A.V."/>
            <person name="Bailey M.E."/>
            <person name="Deus L.M."/>
            <person name="Earl A.S."/>
            <person name="Gibby P.D."/>
            <person name="Hartmann K.A."/>
            <person name="Liu J.E."/>
            <person name="Manci A.M."/>
            <person name="Nielsen D.A."/>
            <person name="Solomon M.B."/>
            <person name="Breakwell D.P."/>
            <person name="Burnett S.H."/>
            <person name="Grose J.H."/>
        </authorList>
    </citation>
    <scope>NUCLEOTIDE SEQUENCE [LARGE SCALE GENOMIC DNA]</scope>
    <source>
        <strain evidence="3 4">16</strain>
    </source>
</reference>
<dbReference type="Proteomes" id="UP000048984">
    <property type="component" value="Unassembled WGS sequence"/>
</dbReference>
<dbReference type="EMBL" id="LJYW01000001">
    <property type="protein sequence ID" value="KPL54767.1"/>
    <property type="molecule type" value="Genomic_DNA"/>
</dbReference>
<comment type="similarity">
    <text evidence="1">Belongs to the YciI family.</text>
</comment>
<proteinExistence type="inferred from homology"/>
<evidence type="ECO:0000256" key="1">
    <source>
        <dbReference type="ARBA" id="ARBA00007689"/>
    </source>
</evidence>
<name>A0A0P6VU26_9HYPH</name>
<dbReference type="RefSeq" id="WP_054360933.1">
    <property type="nucleotide sequence ID" value="NZ_JAPCYQ010000001.1"/>
</dbReference>
<dbReference type="PANTHER" id="PTHR33606">
    <property type="entry name" value="PROTEIN YCII"/>
    <property type="match status" value="1"/>
</dbReference>
<sequence length="98" mass="11521">MARWMVFFEDSEEMAQVRAENSEAHLAYLDKNRDRILIAGGLRPQPNGHYVGALWIIEAPSKAEVIDLIEADPYYRYQYRRYRLFAWGKAFAERPVVL</sequence>
<gene>
    <name evidence="3" type="ORF">ABB55_23160</name>
</gene>
<reference evidence="3 4" key="2">
    <citation type="submission" date="2015-10" db="EMBL/GenBank/DDBJ databases">
        <title>Draft Genome Sequence of Prosthecomicrobium hirschii ATCC 27832.</title>
        <authorList>
            <person name="Daniel J."/>
            <person name="Givan S.A."/>
            <person name="Brun Y.V."/>
            <person name="Brown P.J."/>
        </authorList>
    </citation>
    <scope>NUCLEOTIDE SEQUENCE [LARGE SCALE GENOMIC DNA]</scope>
    <source>
        <strain evidence="3 4">16</strain>
    </source>
</reference>
<protein>
    <recommendedName>
        <fullName evidence="2">YCII-related domain-containing protein</fullName>
    </recommendedName>
</protein>
<evidence type="ECO:0000313" key="3">
    <source>
        <dbReference type="EMBL" id="KPL54767.1"/>
    </source>
</evidence>
<feature type="domain" description="YCII-related" evidence="2">
    <location>
        <begin position="3"/>
        <end position="87"/>
    </location>
</feature>